<evidence type="ECO:0000313" key="2">
    <source>
        <dbReference type="Proteomes" id="UP000276254"/>
    </source>
</evidence>
<name>A0A494TIF6_SPHPE</name>
<keyword evidence="2" id="KW-1185">Reference proteome</keyword>
<evidence type="ECO:0000313" key="1">
    <source>
        <dbReference type="EMBL" id="AYJ87284.1"/>
    </source>
</evidence>
<gene>
    <name evidence="1" type="ORF">D3Y57_16770</name>
</gene>
<reference evidence="1 2" key="1">
    <citation type="submission" date="2018-09" db="EMBL/GenBank/DDBJ databases">
        <title>Sphingomonas peninsula sp. nov., isolated from fildes peninsula, Antarctic soil.</title>
        <authorList>
            <person name="Yingchao G."/>
        </authorList>
    </citation>
    <scope>NUCLEOTIDE SEQUENCE [LARGE SCALE GENOMIC DNA]</scope>
    <source>
        <strain evidence="1 2">YZ-8</strain>
    </source>
</reference>
<dbReference type="Proteomes" id="UP000276254">
    <property type="component" value="Chromosome"/>
</dbReference>
<protein>
    <submittedName>
        <fullName evidence="1">Uncharacterized protein</fullName>
    </submittedName>
</protein>
<organism evidence="1 2">
    <name type="scientific">Sphingomonas paeninsulae</name>
    <dbReference type="NCBI Taxonomy" id="2319844"/>
    <lineage>
        <taxon>Bacteria</taxon>
        <taxon>Pseudomonadati</taxon>
        <taxon>Pseudomonadota</taxon>
        <taxon>Alphaproteobacteria</taxon>
        <taxon>Sphingomonadales</taxon>
        <taxon>Sphingomonadaceae</taxon>
        <taxon>Sphingomonas</taxon>
    </lineage>
</organism>
<accession>A0A494TIF6</accession>
<sequence length="100" mass="11439">MLLDRNNWYRPWLHFHQRKANTMTLTLRQSVTNYLAVSMISGDAFGKAAVNDRMLYTDLCNGRVLRSALHDRVLQYMTDNEPAAPVVNLFANDGPISQLN</sequence>
<dbReference type="EMBL" id="CP032829">
    <property type="protein sequence ID" value="AYJ87284.1"/>
    <property type="molecule type" value="Genomic_DNA"/>
</dbReference>
<dbReference type="AlphaFoldDB" id="A0A494TIF6"/>
<proteinExistence type="predicted"/>
<dbReference type="KEGG" id="spha:D3Y57_16770"/>